<evidence type="ECO:0000256" key="2">
    <source>
        <dbReference type="ARBA" id="ARBA00022729"/>
    </source>
</evidence>
<dbReference type="PANTHER" id="PTHR43649">
    <property type="entry name" value="ARABINOSE-BINDING PROTEIN-RELATED"/>
    <property type="match status" value="1"/>
</dbReference>
<dbReference type="PROSITE" id="PS51257">
    <property type="entry name" value="PROKAR_LIPOPROTEIN"/>
    <property type="match status" value="1"/>
</dbReference>
<keyword evidence="5" id="KW-0449">Lipoprotein</keyword>
<evidence type="ECO:0000256" key="3">
    <source>
        <dbReference type="ARBA" id="ARBA00023136"/>
    </source>
</evidence>
<sequence>MRSKQWFYGFIILIIGLVLVACTDENAQTEPTKEPADETKTEEGNKEEPKVDPFDHTEKYTITGMTFRFGDPPPLKSPGLDMINERFNVDYKPEIIPQGDYIEKSSAIVASGSMPDLIGFPGTDTRFYQWAEQGAFLPLDDYLKHYDTLGNIPDYVYNSFKVNGKIYGIPRYSQPYPVTPVIRKDWLDKLGLEIPTNYEELEKVAIAFTKEDPDGNGKNDTYGVAIGENINPNFNMGTYWDFNAWYHQDEEGNYIPGIISEGRKDLIQFFANLYKEGAMTKDFAVLDWASTNTEFYSGKAGIFVGGVSGMSEAYFEGLLAANPDAHLVAIPPFEAPDKSKGFTIGSGYSGILALNAKMAGDEGKIFRALEMVDFGKKFYPRDTKNPDNADFDFYLGGEGKGYNMEDGQAVQLPNFSSDGLSPSTYFLDNREQVPTDANITYADDYKMPEMKEMVQSLQEMFEANKLYVDPSYGVMSPTNQEKGTDLTQFIMNEQSKMIAGQRPISDWDSLVDEYMKRGGEAIIKETNEGIKAKGYTEREWK</sequence>
<evidence type="ECO:0000256" key="6">
    <source>
        <dbReference type="SAM" id="MobiDB-lite"/>
    </source>
</evidence>
<dbReference type="Gene3D" id="3.40.190.10">
    <property type="entry name" value="Periplasmic binding protein-like II"/>
    <property type="match status" value="2"/>
</dbReference>
<accession>A0ABR8RBG8</accession>
<comment type="caution">
    <text evidence="7">The sequence shown here is derived from an EMBL/GenBank/DDBJ whole genome shotgun (WGS) entry which is preliminary data.</text>
</comment>
<reference evidence="7 8" key="1">
    <citation type="submission" date="2020-08" db="EMBL/GenBank/DDBJ databases">
        <title>A Genomic Blueprint of the Chicken Gut Microbiome.</title>
        <authorList>
            <person name="Gilroy R."/>
            <person name="Ravi A."/>
            <person name="Getino M."/>
            <person name="Pursley I."/>
            <person name="Horton D.L."/>
            <person name="Alikhan N.-F."/>
            <person name="Baker D."/>
            <person name="Gharbi K."/>
            <person name="Hall N."/>
            <person name="Watson M."/>
            <person name="Adriaenssens E.M."/>
            <person name="Foster-Nyarko E."/>
            <person name="Jarju S."/>
            <person name="Secka A."/>
            <person name="Antonio M."/>
            <person name="Oren A."/>
            <person name="Chaudhuri R."/>
            <person name="La Ragione R.M."/>
            <person name="Hildebrand F."/>
            <person name="Pallen M.J."/>
        </authorList>
    </citation>
    <scope>NUCLEOTIDE SEQUENCE [LARGE SCALE GENOMIC DNA]</scope>
    <source>
        <strain evidence="7 8">Sa2BUA9</strain>
    </source>
</reference>
<evidence type="ECO:0000256" key="4">
    <source>
        <dbReference type="ARBA" id="ARBA00023139"/>
    </source>
</evidence>
<gene>
    <name evidence="7" type="ORF">H9650_13485</name>
</gene>
<keyword evidence="4" id="KW-0564">Palmitate</keyword>
<keyword evidence="1" id="KW-1003">Cell membrane</keyword>
<dbReference type="InterPro" id="IPR006059">
    <property type="entry name" value="SBP"/>
</dbReference>
<evidence type="ECO:0000313" key="7">
    <source>
        <dbReference type="EMBL" id="MBD7945133.1"/>
    </source>
</evidence>
<dbReference type="CDD" id="cd13580">
    <property type="entry name" value="PBP2_AlgQ_like_1"/>
    <property type="match status" value="1"/>
</dbReference>
<name>A0ABR8RBG8_9BACI</name>
<dbReference type="Proteomes" id="UP000640786">
    <property type="component" value="Unassembled WGS sequence"/>
</dbReference>
<protein>
    <submittedName>
        <fullName evidence="7">Extracellular solute-binding protein</fullName>
    </submittedName>
</protein>
<evidence type="ECO:0000256" key="5">
    <source>
        <dbReference type="ARBA" id="ARBA00023288"/>
    </source>
</evidence>
<dbReference type="Pfam" id="PF01547">
    <property type="entry name" value="SBP_bac_1"/>
    <property type="match status" value="1"/>
</dbReference>
<proteinExistence type="predicted"/>
<evidence type="ECO:0000256" key="1">
    <source>
        <dbReference type="ARBA" id="ARBA00022475"/>
    </source>
</evidence>
<keyword evidence="2" id="KW-0732">Signal</keyword>
<dbReference type="EMBL" id="JACSQO010000007">
    <property type="protein sequence ID" value="MBD7945133.1"/>
    <property type="molecule type" value="Genomic_DNA"/>
</dbReference>
<dbReference type="InterPro" id="IPR050490">
    <property type="entry name" value="Bact_solute-bd_prot1"/>
</dbReference>
<feature type="compositionally biased region" description="Basic and acidic residues" evidence="6">
    <location>
        <begin position="31"/>
        <end position="53"/>
    </location>
</feature>
<organism evidence="7 8">
    <name type="scientific">Psychrobacillus faecigallinarum</name>
    <dbReference type="NCBI Taxonomy" id="2762235"/>
    <lineage>
        <taxon>Bacteria</taxon>
        <taxon>Bacillati</taxon>
        <taxon>Bacillota</taxon>
        <taxon>Bacilli</taxon>
        <taxon>Bacillales</taxon>
        <taxon>Bacillaceae</taxon>
        <taxon>Psychrobacillus</taxon>
    </lineage>
</organism>
<keyword evidence="3" id="KW-0472">Membrane</keyword>
<dbReference type="PANTHER" id="PTHR43649:SF33">
    <property type="entry name" value="POLYGALACTURONAN_RHAMNOGALACTURONAN-BINDING PROTEIN YTCQ"/>
    <property type="match status" value="1"/>
</dbReference>
<evidence type="ECO:0000313" key="8">
    <source>
        <dbReference type="Proteomes" id="UP000640786"/>
    </source>
</evidence>
<feature type="region of interest" description="Disordered" evidence="6">
    <location>
        <begin position="27"/>
        <end position="53"/>
    </location>
</feature>
<dbReference type="SUPFAM" id="SSF53850">
    <property type="entry name" value="Periplasmic binding protein-like II"/>
    <property type="match status" value="1"/>
</dbReference>
<keyword evidence="8" id="KW-1185">Reference proteome</keyword>
<dbReference type="RefSeq" id="WP_191697437.1">
    <property type="nucleotide sequence ID" value="NZ_JACSQO010000007.1"/>
</dbReference>